<evidence type="ECO:0000256" key="7">
    <source>
        <dbReference type="PIRSR" id="PIRSR031051-2"/>
    </source>
</evidence>
<sequence>MTQKPLLFAFDFDHTIANENTDHVAYEMLPGGVPEEVKKLYHSGEGWTVFMRKIFQLLHAADISKETLLDTVNAIPAVPGYEKLLKNLHANNCEVIIISDSNSVFIENWLTHNKLKHTVTKIFTNPAWFDDTGLLNVNEYQNQDFCDLSERNLCKGYVLETYVKERKAAGVEFSKIAYAGDGKNDFCPMLRLSKDDLAFPRKDYSIMKYLNDSKKHSMNAQTFPWIDGNGIWEEVKTQMNF</sequence>
<name>A0A6V7L6Q7_9HYME</name>
<comment type="similarity">
    <text evidence="2">Belongs to the HAD-like hydrolase superfamily. PHOSPHO family.</text>
</comment>
<dbReference type="PANTHER" id="PTHR20889:SF12">
    <property type="entry name" value="LP01149P"/>
    <property type="match status" value="1"/>
</dbReference>
<proteinExistence type="inferred from homology"/>
<dbReference type="PANTHER" id="PTHR20889">
    <property type="entry name" value="PHOSPHATASE, ORPHAN 1, 2"/>
    <property type="match status" value="1"/>
</dbReference>
<feature type="binding site" evidence="8">
    <location>
        <position position="181"/>
    </location>
    <ligand>
        <name>Mg(2+)</name>
        <dbReference type="ChEBI" id="CHEBI:18420"/>
    </ligand>
</feature>
<evidence type="ECO:0000313" key="9">
    <source>
        <dbReference type="EMBL" id="CAD1571639.1"/>
    </source>
</evidence>
<evidence type="ECO:0000256" key="6">
    <source>
        <dbReference type="PIRSR" id="PIRSR031051-1"/>
    </source>
</evidence>
<protein>
    <submittedName>
        <fullName evidence="9">Uncharacterized protein</fullName>
    </submittedName>
</protein>
<evidence type="ECO:0000256" key="5">
    <source>
        <dbReference type="ARBA" id="ARBA00022842"/>
    </source>
</evidence>
<dbReference type="Pfam" id="PF06888">
    <property type="entry name" value="Put_Phosphatase"/>
    <property type="match status" value="1"/>
</dbReference>
<feature type="active site" description="Proton donor" evidence="6">
    <location>
        <position position="13"/>
    </location>
</feature>
<dbReference type="EMBL" id="CADCXW020000334">
    <property type="protein sequence ID" value="CAD1571639.1"/>
    <property type="molecule type" value="Genomic_DNA"/>
</dbReference>
<accession>A0A6V7L6Q7</accession>
<dbReference type="InterPro" id="IPR006384">
    <property type="entry name" value="HAD_hydro_PyrdxlP_Pase-like"/>
</dbReference>
<evidence type="ECO:0000256" key="2">
    <source>
        <dbReference type="ARBA" id="ARBA00008541"/>
    </source>
</evidence>
<evidence type="ECO:0000256" key="3">
    <source>
        <dbReference type="ARBA" id="ARBA00022723"/>
    </source>
</evidence>
<gene>
    <name evidence="9" type="ORF">BBRV_LOCUS97704</name>
</gene>
<dbReference type="SUPFAM" id="SSF56784">
    <property type="entry name" value="HAD-like"/>
    <property type="match status" value="1"/>
</dbReference>
<comment type="cofactor">
    <cofactor evidence="1 8">
        <name>Mg(2+)</name>
        <dbReference type="ChEBI" id="CHEBI:18420"/>
    </cofactor>
</comment>
<dbReference type="InterPro" id="IPR023214">
    <property type="entry name" value="HAD_sf"/>
</dbReference>
<dbReference type="PIRSF" id="PIRSF031051">
    <property type="entry name" value="PyrdxlP_Pase_PHOSPHO2"/>
    <property type="match status" value="1"/>
</dbReference>
<dbReference type="InterPro" id="IPR016965">
    <property type="entry name" value="Pase_PHOSPHO-typ"/>
</dbReference>
<evidence type="ECO:0000256" key="1">
    <source>
        <dbReference type="ARBA" id="ARBA00001946"/>
    </source>
</evidence>
<dbReference type="NCBIfam" id="TIGR01488">
    <property type="entry name" value="HAD-SF-IB"/>
    <property type="match status" value="1"/>
</dbReference>
<evidence type="ECO:0000256" key="8">
    <source>
        <dbReference type="PIRSR" id="PIRSR031051-3"/>
    </source>
</evidence>
<dbReference type="Gene3D" id="3.40.50.1000">
    <property type="entry name" value="HAD superfamily/HAD-like"/>
    <property type="match status" value="1"/>
</dbReference>
<dbReference type="AlphaFoldDB" id="A0A6V7L6Q7"/>
<feature type="binding site" evidence="8">
    <location>
        <position position="13"/>
    </location>
    <ligand>
        <name>Mg(2+)</name>
        <dbReference type="ChEBI" id="CHEBI:18420"/>
    </ligand>
</feature>
<dbReference type="GO" id="GO:0046872">
    <property type="term" value="F:metal ion binding"/>
    <property type="evidence" value="ECO:0007669"/>
    <property type="project" value="UniProtKB-KW"/>
</dbReference>
<reference evidence="9" key="1">
    <citation type="submission" date="2020-07" db="EMBL/GenBank/DDBJ databases">
        <authorList>
            <person name="Ferguson B K."/>
        </authorList>
    </citation>
    <scope>NUCLEOTIDE SEQUENCE</scope>
    <source>
        <strain evidence="9">L06</strain>
    </source>
</reference>
<feature type="binding site" evidence="7">
    <location>
        <position position="22"/>
    </location>
    <ligand>
        <name>substrate</name>
    </ligand>
</feature>
<evidence type="ECO:0000256" key="4">
    <source>
        <dbReference type="ARBA" id="ARBA00022801"/>
    </source>
</evidence>
<feature type="active site" description="Nucleophile" evidence="6">
    <location>
        <position position="11"/>
    </location>
</feature>
<dbReference type="GO" id="GO:0016791">
    <property type="term" value="F:phosphatase activity"/>
    <property type="evidence" value="ECO:0007669"/>
    <property type="project" value="InterPro"/>
</dbReference>
<organism evidence="9">
    <name type="scientific">Bracon brevicornis</name>
    <dbReference type="NCBI Taxonomy" id="1563983"/>
    <lineage>
        <taxon>Eukaryota</taxon>
        <taxon>Metazoa</taxon>
        <taxon>Ecdysozoa</taxon>
        <taxon>Arthropoda</taxon>
        <taxon>Hexapoda</taxon>
        <taxon>Insecta</taxon>
        <taxon>Pterygota</taxon>
        <taxon>Neoptera</taxon>
        <taxon>Endopterygota</taxon>
        <taxon>Hymenoptera</taxon>
        <taxon>Apocrita</taxon>
        <taxon>Ichneumonoidea</taxon>
        <taxon>Braconidae</taxon>
        <taxon>Braconinae</taxon>
        <taxon>Bracon</taxon>
    </lineage>
</organism>
<feature type="binding site" evidence="7">
    <location>
        <position position="100"/>
    </location>
    <ligand>
        <name>substrate</name>
    </ligand>
</feature>
<feature type="binding site" evidence="8">
    <location>
        <position position="11"/>
    </location>
    <ligand>
        <name>Mg(2+)</name>
        <dbReference type="ChEBI" id="CHEBI:18420"/>
    </ligand>
</feature>
<dbReference type="InterPro" id="IPR036412">
    <property type="entry name" value="HAD-like_sf"/>
</dbReference>
<keyword evidence="3 8" id="KW-0479">Metal-binding</keyword>
<keyword evidence="5 8" id="KW-0460">Magnesium</keyword>
<dbReference type="NCBIfam" id="TIGR01489">
    <property type="entry name" value="DKMTPPase-SF"/>
    <property type="match status" value="1"/>
</dbReference>
<keyword evidence="4" id="KW-0378">Hydrolase</keyword>